<accession>A0ABW4YI86</accession>
<comment type="caution">
    <text evidence="3">The sequence shown here is derived from an EMBL/GenBank/DDBJ whole genome shotgun (WGS) entry which is preliminary data.</text>
</comment>
<feature type="coiled-coil region" evidence="1">
    <location>
        <begin position="41"/>
        <end position="71"/>
    </location>
</feature>
<keyword evidence="4" id="KW-1185">Reference proteome</keyword>
<gene>
    <name evidence="3" type="ORF">ACFSJH_06920</name>
</gene>
<keyword evidence="2" id="KW-0812">Transmembrane</keyword>
<organism evidence="3 4">
    <name type="scientific">Paenibacillus yanchengensis</name>
    <dbReference type="NCBI Taxonomy" id="2035833"/>
    <lineage>
        <taxon>Bacteria</taxon>
        <taxon>Bacillati</taxon>
        <taxon>Bacillota</taxon>
        <taxon>Bacilli</taxon>
        <taxon>Bacillales</taxon>
        <taxon>Paenibacillaceae</taxon>
        <taxon>Paenibacillus</taxon>
    </lineage>
</organism>
<protein>
    <submittedName>
        <fullName evidence="3">Septum formation initiator family protein</fullName>
    </submittedName>
</protein>
<sequence>MVPAVGEKKTTNAASKRRLKIWLTFIAIFVIWAGYTLFGQYQQHQEAIAKVEVLQEQVEEAIAIKADLQKQIDRLNDPEYIAQLATKEQGMVKEGEQQIFTD</sequence>
<dbReference type="EMBL" id="JBHUHO010000019">
    <property type="protein sequence ID" value="MFD2115460.1"/>
    <property type="molecule type" value="Genomic_DNA"/>
</dbReference>
<evidence type="ECO:0000256" key="2">
    <source>
        <dbReference type="SAM" id="Phobius"/>
    </source>
</evidence>
<evidence type="ECO:0000313" key="4">
    <source>
        <dbReference type="Proteomes" id="UP001597362"/>
    </source>
</evidence>
<name>A0ABW4YI86_9BACL</name>
<reference evidence="4" key="1">
    <citation type="journal article" date="2019" name="Int. J. Syst. Evol. Microbiol.">
        <title>The Global Catalogue of Microorganisms (GCM) 10K type strain sequencing project: providing services to taxonomists for standard genome sequencing and annotation.</title>
        <authorList>
            <consortium name="The Broad Institute Genomics Platform"/>
            <consortium name="The Broad Institute Genome Sequencing Center for Infectious Disease"/>
            <person name="Wu L."/>
            <person name="Ma J."/>
        </authorList>
    </citation>
    <scope>NUCLEOTIDE SEQUENCE [LARGE SCALE GENOMIC DNA]</scope>
    <source>
        <strain evidence="4">GH52</strain>
    </source>
</reference>
<evidence type="ECO:0000313" key="3">
    <source>
        <dbReference type="EMBL" id="MFD2115460.1"/>
    </source>
</evidence>
<dbReference type="Proteomes" id="UP001597362">
    <property type="component" value="Unassembled WGS sequence"/>
</dbReference>
<feature type="transmembrane region" description="Helical" evidence="2">
    <location>
        <begin position="21"/>
        <end position="38"/>
    </location>
</feature>
<proteinExistence type="predicted"/>
<keyword evidence="2" id="KW-1133">Transmembrane helix</keyword>
<keyword evidence="2" id="KW-0472">Membrane</keyword>
<evidence type="ECO:0000256" key="1">
    <source>
        <dbReference type="SAM" id="Coils"/>
    </source>
</evidence>
<dbReference type="InterPro" id="IPR007060">
    <property type="entry name" value="FtsL/DivIC"/>
</dbReference>
<dbReference type="RefSeq" id="WP_377770640.1">
    <property type="nucleotide sequence ID" value="NZ_JBHUHO010000019.1"/>
</dbReference>
<dbReference type="Pfam" id="PF04977">
    <property type="entry name" value="DivIC"/>
    <property type="match status" value="1"/>
</dbReference>
<keyword evidence="1" id="KW-0175">Coiled coil</keyword>